<accession>A0A4Q9LIT8</accession>
<dbReference type="PANTHER" id="PTHR10715">
    <property type="entry name" value="60S RIBOSOMAL PROTEIN L6"/>
    <property type="match status" value="1"/>
</dbReference>
<dbReference type="STRING" id="148818.A0A4Q9LIT8"/>
<keyword evidence="1" id="KW-0689">Ribosomal protein</keyword>
<reference evidence="3 4" key="1">
    <citation type="submission" date="2017-12" db="EMBL/GenBank/DDBJ databases">
        <authorList>
            <person name="Pombert J.-F."/>
            <person name="Haag K.L."/>
            <person name="Ebert D."/>
        </authorList>
    </citation>
    <scope>NUCLEOTIDE SEQUENCE [LARGE SCALE GENOMIC DNA]</scope>
    <source>
        <strain evidence="1">BE-OM-2</strain>
        <strain evidence="2">IL-BN-2</strain>
    </source>
</reference>
<evidence type="ECO:0000313" key="4">
    <source>
        <dbReference type="Proteomes" id="UP000293045"/>
    </source>
</evidence>
<evidence type="ECO:0000313" key="1">
    <source>
        <dbReference type="EMBL" id="TBU07171.1"/>
    </source>
</evidence>
<dbReference type="AlphaFoldDB" id="A0A4Q9LIT8"/>
<comment type="caution">
    <text evidence="1">The sequence shown here is derived from an EMBL/GenBank/DDBJ whole genome shotgun (WGS) entry which is preliminary data.</text>
</comment>
<dbReference type="InterPro" id="IPR008991">
    <property type="entry name" value="Translation_prot_SH3-like_sf"/>
</dbReference>
<dbReference type="VEuPathDB" id="MicrosporidiaDB:CWI39_0020p0060"/>
<dbReference type="PANTHER" id="PTHR10715:SF0">
    <property type="entry name" value="LARGE RIBOSOMAL SUBUNIT PROTEIN EL6"/>
    <property type="match status" value="1"/>
</dbReference>
<keyword evidence="1" id="KW-0687">Ribonucleoprotein</keyword>
<dbReference type="EMBL" id="PIXR01000020">
    <property type="protein sequence ID" value="TBU09906.1"/>
    <property type="molecule type" value="Genomic_DNA"/>
</dbReference>
<proteinExistence type="predicted"/>
<dbReference type="GO" id="GO:0003723">
    <property type="term" value="F:RNA binding"/>
    <property type="evidence" value="ECO:0007669"/>
    <property type="project" value="TreeGrafter"/>
</dbReference>
<protein>
    <submittedName>
        <fullName evidence="1">Ribosomal protein L6</fullName>
    </submittedName>
</protein>
<dbReference type="InterPro" id="IPR000915">
    <property type="entry name" value="60S_ribosomal_eL6"/>
</dbReference>
<dbReference type="Proteomes" id="UP000291404">
    <property type="component" value="Unassembled WGS sequence"/>
</dbReference>
<dbReference type="GO" id="GO:0022625">
    <property type="term" value="C:cytosolic large ribosomal subunit"/>
    <property type="evidence" value="ECO:0007669"/>
    <property type="project" value="TreeGrafter"/>
</dbReference>
<dbReference type="GO" id="GO:0000027">
    <property type="term" value="P:ribosomal large subunit assembly"/>
    <property type="evidence" value="ECO:0007669"/>
    <property type="project" value="TreeGrafter"/>
</dbReference>
<dbReference type="EMBL" id="PITI01000315">
    <property type="protein sequence ID" value="TBU07171.1"/>
    <property type="molecule type" value="Genomic_DNA"/>
</dbReference>
<dbReference type="GO" id="GO:0003735">
    <property type="term" value="F:structural constituent of ribosome"/>
    <property type="evidence" value="ECO:0007669"/>
    <property type="project" value="InterPro"/>
</dbReference>
<gene>
    <name evidence="1" type="ORF">CWI36_0315p0020</name>
    <name evidence="2" type="ORF">CWI39_0020p0060</name>
</gene>
<organism evidence="1 3">
    <name type="scientific">Hamiltosporidium magnivora</name>
    <dbReference type="NCBI Taxonomy" id="148818"/>
    <lineage>
        <taxon>Eukaryota</taxon>
        <taxon>Fungi</taxon>
        <taxon>Fungi incertae sedis</taxon>
        <taxon>Microsporidia</taxon>
        <taxon>Dubosqiidae</taxon>
        <taxon>Hamiltosporidium</taxon>
    </lineage>
</organism>
<dbReference type="VEuPathDB" id="MicrosporidiaDB:CWI36_0315p0020"/>
<name>A0A4Q9LIT8_9MICR</name>
<dbReference type="GO" id="GO:0002181">
    <property type="term" value="P:cytoplasmic translation"/>
    <property type="evidence" value="ECO:0007669"/>
    <property type="project" value="TreeGrafter"/>
</dbReference>
<dbReference type="Pfam" id="PF01159">
    <property type="entry name" value="Ribosomal_L6e"/>
    <property type="match status" value="1"/>
</dbReference>
<sequence>MIRRIRLNPEDAGFYPADDLPEYVEKLEEQFSLCPTPPYRKDLVKGNIVVVLDGEFISSRIIFLKQLPNYMALCIGPFNINKVPLFKIHEKYLLKTSTILDIRCEFHVRENEIYESKVGNKKQFNSNEHVQCDQEKEIQEYVMRSVDNFRGMKGYLAAPFKLPKGFSIPDIKF</sequence>
<dbReference type="Proteomes" id="UP000293045">
    <property type="component" value="Unassembled WGS sequence"/>
</dbReference>
<evidence type="ECO:0000313" key="3">
    <source>
        <dbReference type="Proteomes" id="UP000291404"/>
    </source>
</evidence>
<dbReference type="SUPFAM" id="SSF50104">
    <property type="entry name" value="Translation proteins SH3-like domain"/>
    <property type="match status" value="1"/>
</dbReference>
<evidence type="ECO:0000313" key="2">
    <source>
        <dbReference type="EMBL" id="TBU09906.1"/>
    </source>
</evidence>
<keyword evidence="3" id="KW-1185">Reference proteome</keyword>